<dbReference type="InterPro" id="IPR017946">
    <property type="entry name" value="PLC-like_Pdiesterase_TIM-brl"/>
</dbReference>
<feature type="domain" description="GP-PDE" evidence="11">
    <location>
        <begin position="228"/>
        <end position="486"/>
    </location>
</feature>
<dbReference type="GO" id="GO:0005886">
    <property type="term" value="C:plasma membrane"/>
    <property type="evidence" value="ECO:0000318"/>
    <property type="project" value="GO_Central"/>
</dbReference>
<dbReference type="PROSITE" id="PS51257">
    <property type="entry name" value="PROKAR_LIPOPROTEIN"/>
    <property type="match status" value="1"/>
</dbReference>
<evidence type="ECO:0000313" key="13">
    <source>
        <dbReference type="RefSeq" id="XP_041440552.1"/>
    </source>
</evidence>
<dbReference type="GO" id="GO:0006629">
    <property type="term" value="P:lipid metabolic process"/>
    <property type="evidence" value="ECO:0007669"/>
    <property type="project" value="InterPro"/>
</dbReference>
<dbReference type="FunFam" id="3.20.20.190:FF:000028">
    <property type="entry name" value="Glycerophosphodiester phosphodiesterase domain-containing protein 5"/>
    <property type="match status" value="1"/>
</dbReference>
<keyword evidence="8 10" id="KW-0472">Membrane</keyword>
<dbReference type="GO" id="GO:0008889">
    <property type="term" value="F:glycerophosphodiester phosphodiesterase activity"/>
    <property type="evidence" value="ECO:0000318"/>
    <property type="project" value="GO_Central"/>
</dbReference>
<dbReference type="GO" id="GO:0012505">
    <property type="term" value="C:endomembrane system"/>
    <property type="evidence" value="ECO:0007669"/>
    <property type="project" value="UniProtKB-SubCell"/>
</dbReference>
<keyword evidence="7 10" id="KW-1133">Transmembrane helix</keyword>
<feature type="transmembrane region" description="Helical" evidence="10">
    <location>
        <begin position="86"/>
        <end position="110"/>
    </location>
</feature>
<feature type="transmembrane region" description="Helical" evidence="10">
    <location>
        <begin position="42"/>
        <end position="63"/>
    </location>
</feature>
<keyword evidence="12" id="KW-1185">Reference proteome</keyword>
<feature type="transmembrane region" description="Helical" evidence="10">
    <location>
        <begin position="162"/>
        <end position="180"/>
    </location>
</feature>
<dbReference type="InterPro" id="IPR030395">
    <property type="entry name" value="GP_PDE_dom"/>
</dbReference>
<dbReference type="SUPFAM" id="SSF51695">
    <property type="entry name" value="PLC-like phosphodiesterases"/>
    <property type="match status" value="1"/>
</dbReference>
<evidence type="ECO:0000256" key="2">
    <source>
        <dbReference type="ARBA" id="ARBA00004496"/>
    </source>
</evidence>
<feature type="transmembrane region" description="Helical" evidence="10">
    <location>
        <begin position="189"/>
        <end position="209"/>
    </location>
</feature>
<evidence type="ECO:0000256" key="7">
    <source>
        <dbReference type="ARBA" id="ARBA00022989"/>
    </source>
</evidence>
<dbReference type="RefSeq" id="XP_041440552.1">
    <property type="nucleotide sequence ID" value="XM_041584618.1"/>
</dbReference>
<evidence type="ECO:0000313" key="12">
    <source>
        <dbReference type="Proteomes" id="UP000186698"/>
    </source>
</evidence>
<dbReference type="PANTHER" id="PTHR23344:SF6">
    <property type="entry name" value="GLYCEROPHOSPHODIESTER PHOSPHODIESTERASE DOMAIN-CONTAINING PROTEIN 5"/>
    <property type="match status" value="1"/>
</dbReference>
<dbReference type="PANTHER" id="PTHR23344">
    <property type="entry name" value="GLYCEROPHOSPHORYL DIESTER PHOSPHODIESTERASE"/>
    <property type="match status" value="1"/>
</dbReference>
<evidence type="ECO:0000259" key="11">
    <source>
        <dbReference type="PROSITE" id="PS51704"/>
    </source>
</evidence>
<dbReference type="GeneID" id="108710045"/>
<evidence type="ECO:0000256" key="8">
    <source>
        <dbReference type="ARBA" id="ARBA00023136"/>
    </source>
</evidence>
<dbReference type="GO" id="GO:0005737">
    <property type="term" value="C:cytoplasm"/>
    <property type="evidence" value="ECO:0007669"/>
    <property type="project" value="UniProtKB-SubCell"/>
</dbReference>
<evidence type="ECO:0000256" key="4">
    <source>
        <dbReference type="ARBA" id="ARBA00022490"/>
    </source>
</evidence>
<dbReference type="Proteomes" id="UP000186698">
    <property type="component" value="Chromosome 2S"/>
</dbReference>
<proteinExistence type="inferred from homology"/>
<dbReference type="OrthoDB" id="1058301at2759"/>
<sequence>MVKHQPLQYYEPQLCLSCLTGIYGCRWKRYQRSHDDTTRWELLWFVILTFTFFLTLTWFYFWWEVHNDYNEFNWFLYNRTGHWDDWSIPILLITAAGFTYITALLILALGHIAVGQQMNLHWLHKGFLGVILIATVIAMVSIEEMWEEEWDVLFISFQATAPFLHIGAVGAITLLAWIIAGQFARSEKAIFQMFIIITYLAVVIALYLVPLTISSPCLMEKKDLGMKPRIIGHRGAPMLAPENTIMSFQRALEHQAYGLEADVMISYDGVPFLMSDHTLKRTTNINNVFPELSFLHSSMINWTDLERLNAGDWFVKTDPFWTASSLSPSDATKAENQSVCKLSELLVLAKEHNATLLLKVQPVPFDHPYASSYINITVTTILTSGISENLVIWLSDTERALVTDMAPGFQLASDLKRDVKSLRETGITLLNLRYTDVTTEDIREYRADNLTLNTYTVNEPWLYSVLWCSGVQSVTSDAPHILSKVPFPVWLMPPDEYYIIWITSDVISFTVIVGVFILQNYHLIRWRLGSIRTYNPEQIMLSAAVRRNSRDVRIMKEKLIFSEINNSMDTADDLSLCSENRYDGFSNNAVTPSTDAKLHAS</sequence>
<protein>
    <submittedName>
        <fullName evidence="13">Glycerophosphodiester phosphodiesterase domain-containing protein 5 isoform X1</fullName>
    </submittedName>
</protein>
<evidence type="ECO:0000256" key="3">
    <source>
        <dbReference type="ARBA" id="ARBA00007277"/>
    </source>
</evidence>
<gene>
    <name evidence="13" type="primary">gdpd5.S</name>
</gene>
<dbReference type="GO" id="GO:0045666">
    <property type="term" value="P:positive regulation of neuron differentiation"/>
    <property type="evidence" value="ECO:0000318"/>
    <property type="project" value="GO_Central"/>
</dbReference>
<dbReference type="AlphaFoldDB" id="A0A8J1MFQ5"/>
<keyword evidence="5 10" id="KW-0812">Transmembrane</keyword>
<keyword evidence="9" id="KW-0325">Glycoprotein</keyword>
<name>A0A8J1MFQ5_XENLA</name>
<reference evidence="13" key="2">
    <citation type="submission" date="2025-08" db="UniProtKB">
        <authorList>
            <consortium name="RefSeq"/>
        </authorList>
    </citation>
    <scope>IDENTIFICATION</scope>
    <source>
        <strain evidence="13">J_2021</strain>
        <tissue evidence="13">Erythrocytes</tissue>
    </source>
</reference>
<accession>A0A8J1MFQ5</accession>
<evidence type="ECO:0000256" key="5">
    <source>
        <dbReference type="ARBA" id="ARBA00022692"/>
    </source>
</evidence>
<evidence type="ECO:0000256" key="9">
    <source>
        <dbReference type="ARBA" id="ARBA00023180"/>
    </source>
</evidence>
<dbReference type="PROSITE" id="PS51704">
    <property type="entry name" value="GP_PDE"/>
    <property type="match status" value="1"/>
</dbReference>
<feature type="transmembrane region" description="Helical" evidence="10">
    <location>
        <begin position="498"/>
        <end position="518"/>
    </location>
</feature>
<dbReference type="Pfam" id="PF03009">
    <property type="entry name" value="GDPD"/>
    <property type="match status" value="1"/>
</dbReference>
<feature type="transmembrane region" description="Helical" evidence="10">
    <location>
        <begin position="122"/>
        <end position="142"/>
    </location>
</feature>
<evidence type="ECO:0000256" key="1">
    <source>
        <dbReference type="ARBA" id="ARBA00004127"/>
    </source>
</evidence>
<evidence type="ECO:0000256" key="10">
    <source>
        <dbReference type="SAM" id="Phobius"/>
    </source>
</evidence>
<organism evidence="12 13">
    <name type="scientific">Xenopus laevis</name>
    <name type="common">African clawed frog</name>
    <dbReference type="NCBI Taxonomy" id="8355"/>
    <lineage>
        <taxon>Eukaryota</taxon>
        <taxon>Metazoa</taxon>
        <taxon>Chordata</taxon>
        <taxon>Craniata</taxon>
        <taxon>Vertebrata</taxon>
        <taxon>Euteleostomi</taxon>
        <taxon>Amphibia</taxon>
        <taxon>Batrachia</taxon>
        <taxon>Anura</taxon>
        <taxon>Pipoidea</taxon>
        <taxon>Pipidae</taxon>
        <taxon>Xenopodinae</taxon>
        <taxon>Xenopus</taxon>
        <taxon>Xenopus</taxon>
    </lineage>
</organism>
<evidence type="ECO:0000256" key="6">
    <source>
        <dbReference type="ARBA" id="ARBA00022801"/>
    </source>
</evidence>
<comment type="similarity">
    <text evidence="3">Belongs to the glycerophosphoryl diester phosphodiesterase family.</text>
</comment>
<reference evidence="12" key="1">
    <citation type="submission" date="2024-06" db="UniProtKB">
        <authorList>
            <consortium name="RefSeq"/>
        </authorList>
    </citation>
    <scope>NUCLEOTIDE SEQUENCE [LARGE SCALE GENOMIC DNA]</scope>
    <source>
        <strain evidence="12">J_2021</strain>
    </source>
</reference>
<comment type="subcellular location">
    <subcellularLocation>
        <location evidence="2">Cytoplasm</location>
    </subcellularLocation>
    <subcellularLocation>
        <location evidence="1">Endomembrane system</location>
        <topology evidence="1">Multi-pass membrane protein</topology>
    </subcellularLocation>
</comment>
<dbReference type="CTD" id="108710045"/>
<dbReference type="Gene3D" id="3.20.20.190">
    <property type="entry name" value="Phosphatidylinositol (PI) phosphodiesterase"/>
    <property type="match status" value="1"/>
</dbReference>
<keyword evidence="6" id="KW-0378">Hydrolase</keyword>
<keyword evidence="4" id="KW-0963">Cytoplasm</keyword>